<evidence type="ECO:0000313" key="2">
    <source>
        <dbReference type="EMBL" id="GMT11634.1"/>
    </source>
</evidence>
<reference evidence="2" key="1">
    <citation type="submission" date="2023-10" db="EMBL/GenBank/DDBJ databases">
        <title>Genome assembly of Pristionchus species.</title>
        <authorList>
            <person name="Yoshida K."/>
            <person name="Sommer R.J."/>
        </authorList>
    </citation>
    <scope>NUCLEOTIDE SEQUENCE</scope>
    <source>
        <strain evidence="2">RS5133</strain>
    </source>
</reference>
<feature type="region of interest" description="Disordered" evidence="1">
    <location>
        <begin position="28"/>
        <end position="69"/>
    </location>
</feature>
<dbReference type="AlphaFoldDB" id="A0AAV5V109"/>
<comment type="caution">
    <text evidence="2">The sequence shown here is derived from an EMBL/GenBank/DDBJ whole genome shotgun (WGS) entry which is preliminary data.</text>
</comment>
<evidence type="ECO:0000313" key="3">
    <source>
        <dbReference type="Proteomes" id="UP001432322"/>
    </source>
</evidence>
<keyword evidence="3" id="KW-1185">Reference proteome</keyword>
<name>A0AAV5V109_9BILA</name>
<dbReference type="EMBL" id="BTSY01000001">
    <property type="protein sequence ID" value="GMT11634.1"/>
    <property type="molecule type" value="Genomic_DNA"/>
</dbReference>
<proteinExistence type="predicted"/>
<organism evidence="2 3">
    <name type="scientific">Pristionchus fissidentatus</name>
    <dbReference type="NCBI Taxonomy" id="1538716"/>
    <lineage>
        <taxon>Eukaryota</taxon>
        <taxon>Metazoa</taxon>
        <taxon>Ecdysozoa</taxon>
        <taxon>Nematoda</taxon>
        <taxon>Chromadorea</taxon>
        <taxon>Rhabditida</taxon>
        <taxon>Rhabditina</taxon>
        <taxon>Diplogasteromorpha</taxon>
        <taxon>Diplogasteroidea</taxon>
        <taxon>Neodiplogasteridae</taxon>
        <taxon>Pristionchus</taxon>
    </lineage>
</organism>
<sequence length="69" mass="7896">MRRGMYDPGRSKRLSSLSMTWTEHVQPSDVRCSRSGVRHGNLRRPGGDCLSENRRRSTAVGQRCPHRLC</sequence>
<protein>
    <submittedName>
        <fullName evidence="2">Uncharacterized protein</fullName>
    </submittedName>
</protein>
<evidence type="ECO:0000256" key="1">
    <source>
        <dbReference type="SAM" id="MobiDB-lite"/>
    </source>
</evidence>
<gene>
    <name evidence="2" type="ORF">PFISCL1PPCAC_2931</name>
</gene>
<dbReference type="Proteomes" id="UP001432322">
    <property type="component" value="Unassembled WGS sequence"/>
</dbReference>
<accession>A0AAV5V109</accession>